<sequence>MATASDVTIAQDGASNVKLHPYLITLVRWCMSCLWSTASVFLHRLVMAPLPPIAAAKQTTKPRQAGTDHLHPEPKVECVVLHTPESPTLDVIFVHGLYGSLGNTWRQGDWRSKYKLDPTKVPLRNHTSNACNCKRNQEEAYNNIHFTYETNLNETEINETDSFKQFNGCLKKILPHENSLITENFYNNTLLNVNNYETQAKFVTELFKNNCNKNCDLNIDTCNLYGNSNKCNTINECKCKINENCKINKCDCSVSEELKLNKCDVGCGCVCDDCYSSCWPRDWIKEDFPGARVISINYTSDPYLWRPLWVKGSKRLRLHERAEQMIEQLLYLGVGKRPIIWVGHSKGGLFIKQIYCQAYEAYIKTNKNINEKIREEDGNSNTLENNNNNICVTIEGNNELLKNIENDKNTTNNNENLDNNEIFTQKANNLQHTDINLNNFSDDHTVGCGVSDREIDDQEFINISVHNGDETDDLDTSDDRNDTVTLTVSSDNKEDMQALETRSSLWQRSAGFMFYSVPHRGSPLAAIKTPITSRSVELLEISKDCQLVLELQDRWLVATRSSRPVVRSLVETCRTLMSVLWLRIVSVDSADAGVGSLHGVSVDHREICKPSSRSCLLYTELTDTIHDAINQCRCRKTPS</sequence>
<evidence type="ECO:0000256" key="3">
    <source>
        <dbReference type="ARBA" id="ARBA00004370"/>
    </source>
</evidence>
<accession>A0A8S1AZR2</accession>
<keyword evidence="5" id="KW-0496">Mitochondrion</keyword>
<dbReference type="PANTHER" id="PTHR48182:SF2">
    <property type="entry name" value="PROTEIN SERAC1"/>
    <property type="match status" value="1"/>
</dbReference>
<evidence type="ECO:0000256" key="4">
    <source>
        <dbReference type="ARBA" id="ARBA00022824"/>
    </source>
</evidence>
<gene>
    <name evidence="8" type="ORF">APLA_LOCUS13447</name>
</gene>
<name>A0A8S1AZR2_ARCPL</name>
<dbReference type="OrthoDB" id="5086500at2759"/>
<keyword evidence="7" id="KW-0175">Coiled coil</keyword>
<dbReference type="SUPFAM" id="SSF53474">
    <property type="entry name" value="alpha/beta-Hydrolases"/>
    <property type="match status" value="1"/>
</dbReference>
<comment type="subcellular location">
    <subcellularLocation>
        <location evidence="2">Endoplasmic reticulum</location>
    </subcellularLocation>
    <subcellularLocation>
        <location evidence="3">Membrane</location>
    </subcellularLocation>
    <subcellularLocation>
        <location evidence="1">Mitochondrion</location>
    </subcellularLocation>
</comment>
<evidence type="ECO:0000256" key="5">
    <source>
        <dbReference type="ARBA" id="ARBA00023128"/>
    </source>
</evidence>
<keyword evidence="6" id="KW-0472">Membrane</keyword>
<dbReference type="GO" id="GO:0005739">
    <property type="term" value="C:mitochondrion"/>
    <property type="evidence" value="ECO:0007669"/>
    <property type="project" value="UniProtKB-SubCell"/>
</dbReference>
<evidence type="ECO:0000313" key="8">
    <source>
        <dbReference type="EMBL" id="CAB3252304.1"/>
    </source>
</evidence>
<proteinExistence type="predicted"/>
<dbReference type="AlphaFoldDB" id="A0A8S1AZR2"/>
<dbReference type="GO" id="GO:0005783">
    <property type="term" value="C:endoplasmic reticulum"/>
    <property type="evidence" value="ECO:0007669"/>
    <property type="project" value="UniProtKB-SubCell"/>
</dbReference>
<keyword evidence="4" id="KW-0256">Endoplasmic reticulum</keyword>
<keyword evidence="9" id="KW-1185">Reference proteome</keyword>
<evidence type="ECO:0000256" key="1">
    <source>
        <dbReference type="ARBA" id="ARBA00004173"/>
    </source>
</evidence>
<dbReference type="EMBL" id="CADEBC010000555">
    <property type="protein sequence ID" value="CAB3252304.1"/>
    <property type="molecule type" value="Genomic_DNA"/>
</dbReference>
<evidence type="ECO:0000256" key="2">
    <source>
        <dbReference type="ARBA" id="ARBA00004240"/>
    </source>
</evidence>
<evidence type="ECO:0000256" key="6">
    <source>
        <dbReference type="ARBA" id="ARBA00023136"/>
    </source>
</evidence>
<comment type="caution">
    <text evidence="8">The sequence shown here is derived from an EMBL/GenBank/DDBJ whole genome shotgun (WGS) entry which is preliminary data.</text>
</comment>
<evidence type="ECO:0000313" key="9">
    <source>
        <dbReference type="Proteomes" id="UP000494106"/>
    </source>
</evidence>
<evidence type="ECO:0000256" key="7">
    <source>
        <dbReference type="SAM" id="Coils"/>
    </source>
</evidence>
<dbReference type="GO" id="GO:0016020">
    <property type="term" value="C:membrane"/>
    <property type="evidence" value="ECO:0007669"/>
    <property type="project" value="UniProtKB-SubCell"/>
</dbReference>
<protein>
    <recommendedName>
        <fullName evidence="10">Protein SERAC1</fullName>
    </recommendedName>
</protein>
<dbReference type="Proteomes" id="UP000494106">
    <property type="component" value="Unassembled WGS sequence"/>
</dbReference>
<dbReference type="InterPro" id="IPR029058">
    <property type="entry name" value="AB_hydrolase_fold"/>
</dbReference>
<dbReference type="PANTHER" id="PTHR48182">
    <property type="entry name" value="PROTEIN SERAC1"/>
    <property type="match status" value="1"/>
</dbReference>
<evidence type="ECO:0008006" key="10">
    <source>
        <dbReference type="Google" id="ProtNLM"/>
    </source>
</evidence>
<feature type="coiled-coil region" evidence="7">
    <location>
        <begin position="366"/>
        <end position="414"/>
    </location>
</feature>
<organism evidence="8 9">
    <name type="scientific">Arctia plantaginis</name>
    <name type="common">Wood tiger moth</name>
    <name type="synonym">Phalaena plantaginis</name>
    <dbReference type="NCBI Taxonomy" id="874455"/>
    <lineage>
        <taxon>Eukaryota</taxon>
        <taxon>Metazoa</taxon>
        <taxon>Ecdysozoa</taxon>
        <taxon>Arthropoda</taxon>
        <taxon>Hexapoda</taxon>
        <taxon>Insecta</taxon>
        <taxon>Pterygota</taxon>
        <taxon>Neoptera</taxon>
        <taxon>Endopterygota</taxon>
        <taxon>Lepidoptera</taxon>
        <taxon>Glossata</taxon>
        <taxon>Ditrysia</taxon>
        <taxon>Noctuoidea</taxon>
        <taxon>Erebidae</taxon>
        <taxon>Arctiinae</taxon>
        <taxon>Arctia</taxon>
    </lineage>
</organism>
<dbReference type="InterPro" id="IPR052374">
    <property type="entry name" value="SERAC1"/>
</dbReference>
<reference evidence="8 9" key="1">
    <citation type="submission" date="2020-04" db="EMBL/GenBank/DDBJ databases">
        <authorList>
            <person name="Wallbank WR R."/>
            <person name="Pardo Diaz C."/>
            <person name="Kozak K."/>
            <person name="Martin S."/>
            <person name="Jiggins C."/>
            <person name="Moest M."/>
            <person name="Warren A I."/>
            <person name="Byers J.R.P. K."/>
            <person name="Montejo-Kovacevich G."/>
            <person name="Yen C E."/>
        </authorList>
    </citation>
    <scope>NUCLEOTIDE SEQUENCE [LARGE SCALE GENOMIC DNA]</scope>
</reference>